<keyword evidence="1" id="KW-0812">Transmembrane</keyword>
<dbReference type="STRING" id="795797.HacjB3_05285"/>
<dbReference type="EMBL" id="AOHV01000010">
    <property type="protein sequence ID" value="ELY40164.1"/>
    <property type="molecule type" value="Genomic_DNA"/>
</dbReference>
<dbReference type="KEGG" id="hje:HacjB3_05285"/>
<evidence type="ECO:0000313" key="3">
    <source>
        <dbReference type="EMBL" id="ELY40164.1"/>
    </source>
</evidence>
<feature type="transmembrane region" description="Helical" evidence="1">
    <location>
        <begin position="110"/>
        <end position="130"/>
    </location>
</feature>
<feature type="transmembrane region" description="Helical" evidence="1">
    <location>
        <begin position="54"/>
        <end position="73"/>
    </location>
</feature>
<dbReference type="Proteomes" id="UP000011645">
    <property type="component" value="Unassembled WGS sequence"/>
</dbReference>
<dbReference type="Proteomes" id="UP000000390">
    <property type="component" value="Chromosome"/>
</dbReference>
<evidence type="ECO:0000256" key="1">
    <source>
        <dbReference type="SAM" id="Phobius"/>
    </source>
</evidence>
<accession>D8J9N6</accession>
<feature type="transmembrane region" description="Helical" evidence="1">
    <location>
        <begin position="20"/>
        <end position="42"/>
    </location>
</feature>
<protein>
    <submittedName>
        <fullName evidence="2">Uncharacterized protein</fullName>
    </submittedName>
</protein>
<evidence type="ECO:0000313" key="2">
    <source>
        <dbReference type="EMBL" id="ADJ14448.1"/>
    </source>
</evidence>
<reference evidence="2 4" key="1">
    <citation type="journal article" date="2010" name="J. Bacteriol.">
        <title>Complete genome sequence of Halalkalicoccus jeotgali B3(T), an extremely halophilic archaeon.</title>
        <authorList>
            <person name="Roh S.W."/>
            <person name="Nam Y.D."/>
            <person name="Nam S.H."/>
            <person name="Choi S.H."/>
            <person name="Park H.S."/>
            <person name="Bae J.W."/>
        </authorList>
    </citation>
    <scope>NUCLEOTIDE SEQUENCE [LARGE SCALE GENOMIC DNA]</scope>
    <source>
        <strain evidence="2">B3</strain>
        <strain evidence="4">DSM 18796 / CECT 7217 / JCM 14584 / KCTC 4019 / B3</strain>
    </source>
</reference>
<dbReference type="AlphaFoldDB" id="D8J9N6"/>
<reference evidence="3 5" key="2">
    <citation type="journal article" date="2014" name="PLoS Genet.">
        <title>Phylogenetically driven sequencing of extremely halophilic archaea reveals strategies for static and dynamic osmo-response.</title>
        <authorList>
            <person name="Becker E.A."/>
            <person name="Seitzer P.M."/>
            <person name="Tritt A."/>
            <person name="Larsen D."/>
            <person name="Krusor M."/>
            <person name="Yao A.I."/>
            <person name="Wu D."/>
            <person name="Madern D."/>
            <person name="Eisen J.A."/>
            <person name="Darling A.E."/>
            <person name="Facciotti M.T."/>
        </authorList>
    </citation>
    <scope>NUCLEOTIDE SEQUENCE [LARGE SCALE GENOMIC DNA]</scope>
    <source>
        <strain evidence="3">B3</strain>
        <strain evidence="5">DSM 18796 / CECT 7217 / JCM 14584 / KCTC 4019 / B3</strain>
    </source>
</reference>
<organism evidence="2 4">
    <name type="scientific">Halalkalicoccus jeotgali (strain DSM 18796 / CECT 7217 / JCM 14584 / KCTC 4019 / B3)</name>
    <dbReference type="NCBI Taxonomy" id="795797"/>
    <lineage>
        <taxon>Archaea</taxon>
        <taxon>Methanobacteriati</taxon>
        <taxon>Methanobacteriota</taxon>
        <taxon>Stenosarchaea group</taxon>
        <taxon>Halobacteria</taxon>
        <taxon>Halobacteriales</taxon>
        <taxon>Halococcaceae</taxon>
        <taxon>Halalkalicoccus</taxon>
    </lineage>
</organism>
<keyword evidence="1" id="KW-1133">Transmembrane helix</keyword>
<gene>
    <name evidence="2" type="ordered locus">HacjB3_05285</name>
    <name evidence="3" type="ORF">C497_03670</name>
</gene>
<proteinExistence type="predicted"/>
<evidence type="ECO:0000313" key="5">
    <source>
        <dbReference type="Proteomes" id="UP000011645"/>
    </source>
</evidence>
<keyword evidence="5" id="KW-1185">Reference proteome</keyword>
<feature type="transmembrane region" description="Helical" evidence="1">
    <location>
        <begin position="79"/>
        <end position="103"/>
    </location>
</feature>
<keyword evidence="1" id="KW-0472">Membrane</keyword>
<name>D8J9N6_HALJB</name>
<evidence type="ECO:0000313" key="4">
    <source>
        <dbReference type="Proteomes" id="UP000000390"/>
    </source>
</evidence>
<sequence>MGTVTMAKLLTVAADLGKQAFRNLTTAVIVVAVAWMLSSHAIGFLNGTFSLRRVVGALGVSILLFGGFFGILHPDRDGVSIPAALIAVLIGFTLWVLSHLLALEHVYANAGISAIVLIWTVGIPAVWAWYGIIELDGYDPLETVVDVAPEPIAERIEEIADSFGLRVGTEREEDPGDKERRIGD</sequence>
<dbReference type="HOGENOM" id="CLU_1465049_0_0_2"/>
<dbReference type="EMBL" id="CP002062">
    <property type="protein sequence ID" value="ADJ14448.1"/>
    <property type="molecule type" value="Genomic_DNA"/>
</dbReference>
<dbReference type="PATRIC" id="fig|795797.18.peg.1060"/>